<name>A0A6J4J314_9PROT</name>
<accession>A0A6J4J314</accession>
<feature type="compositionally biased region" description="Gly residues" evidence="1">
    <location>
        <begin position="81"/>
        <end position="93"/>
    </location>
</feature>
<feature type="non-terminal residue" evidence="2">
    <location>
        <position position="1"/>
    </location>
</feature>
<gene>
    <name evidence="2" type="ORF">AVDCRST_MAG08-2932</name>
</gene>
<evidence type="ECO:0000313" key="2">
    <source>
        <dbReference type="EMBL" id="CAA9266559.1"/>
    </source>
</evidence>
<evidence type="ECO:0000256" key="1">
    <source>
        <dbReference type="SAM" id="MobiDB-lite"/>
    </source>
</evidence>
<protein>
    <submittedName>
        <fullName evidence="2">Uncharacterized protein</fullName>
    </submittedName>
</protein>
<feature type="non-terminal residue" evidence="2">
    <location>
        <position position="102"/>
    </location>
</feature>
<sequence length="102" mass="10431">GAHRLQAHRGLSGVAGCCRHPAGLRGLRVERRAGSGRRARTDRPAPERGAERGHPRPGGGGAAERAQRGNGRQHAGRLRGLPGGRNGEVGPAGAGSRDQAGL</sequence>
<dbReference type="EMBL" id="CADCTG010000218">
    <property type="protein sequence ID" value="CAA9266559.1"/>
    <property type="molecule type" value="Genomic_DNA"/>
</dbReference>
<dbReference type="AlphaFoldDB" id="A0A6J4J314"/>
<feature type="region of interest" description="Disordered" evidence="1">
    <location>
        <begin position="1"/>
        <end position="102"/>
    </location>
</feature>
<organism evidence="2">
    <name type="scientific">uncultured Acetobacteraceae bacterium</name>
    <dbReference type="NCBI Taxonomy" id="169975"/>
    <lineage>
        <taxon>Bacteria</taxon>
        <taxon>Pseudomonadati</taxon>
        <taxon>Pseudomonadota</taxon>
        <taxon>Alphaproteobacteria</taxon>
        <taxon>Acetobacterales</taxon>
        <taxon>Acetobacteraceae</taxon>
        <taxon>environmental samples</taxon>
    </lineage>
</organism>
<feature type="compositionally biased region" description="Basic and acidic residues" evidence="1">
    <location>
        <begin position="27"/>
        <end position="54"/>
    </location>
</feature>
<reference evidence="2" key="1">
    <citation type="submission" date="2020-02" db="EMBL/GenBank/DDBJ databases">
        <authorList>
            <person name="Meier V. D."/>
        </authorList>
    </citation>
    <scope>NUCLEOTIDE SEQUENCE</scope>
    <source>
        <strain evidence="2">AVDCRST_MAG08</strain>
    </source>
</reference>
<proteinExistence type="predicted"/>